<gene>
    <name evidence="4" type="ORF">H8D96_00820</name>
</gene>
<dbReference type="GO" id="GO:0006508">
    <property type="term" value="P:proteolysis"/>
    <property type="evidence" value="ECO:0007669"/>
    <property type="project" value="InterPro"/>
</dbReference>
<evidence type="ECO:0000259" key="3">
    <source>
        <dbReference type="Pfam" id="PF00675"/>
    </source>
</evidence>
<comment type="similarity">
    <text evidence="2">Belongs to the peptidase M16 family.</text>
</comment>
<sequence>MDAAVNKTILKNGIRIVTKKMPHVRSISMGVWLNVGARDESETESGLSHFIEHMIFKGTEKRTSFQIAKEFDAIGGQTNAFTGLENTCYHAKVLDTHLETIVEILADIFLNSVFDAREVEN</sequence>
<dbReference type="Gene3D" id="3.30.830.10">
    <property type="entry name" value="Metalloenzyme, LuxS/M16 peptidase-like"/>
    <property type="match status" value="1"/>
</dbReference>
<proteinExistence type="inferred from homology"/>
<dbReference type="InterPro" id="IPR050361">
    <property type="entry name" value="MPP/UQCRC_Complex"/>
</dbReference>
<evidence type="ECO:0000313" key="5">
    <source>
        <dbReference type="Proteomes" id="UP000605201"/>
    </source>
</evidence>
<dbReference type="Proteomes" id="UP000605201">
    <property type="component" value="Unassembled WGS sequence"/>
</dbReference>
<dbReference type="EMBL" id="JACNIG010000042">
    <property type="protein sequence ID" value="MBC8430438.1"/>
    <property type="molecule type" value="Genomic_DNA"/>
</dbReference>
<accession>A0A8J6NR72</accession>
<evidence type="ECO:0000313" key="4">
    <source>
        <dbReference type="EMBL" id="MBC8430438.1"/>
    </source>
</evidence>
<dbReference type="AlphaFoldDB" id="A0A8J6NR72"/>
<dbReference type="InterPro" id="IPR011765">
    <property type="entry name" value="Pept_M16_N"/>
</dbReference>
<dbReference type="GO" id="GO:0004222">
    <property type="term" value="F:metalloendopeptidase activity"/>
    <property type="evidence" value="ECO:0007669"/>
    <property type="project" value="InterPro"/>
</dbReference>
<dbReference type="PANTHER" id="PTHR11851:SF49">
    <property type="entry name" value="MITOCHONDRIAL-PROCESSING PEPTIDASE SUBUNIT ALPHA"/>
    <property type="match status" value="1"/>
</dbReference>
<comment type="caution">
    <text evidence="4">The sequence shown here is derived from an EMBL/GenBank/DDBJ whole genome shotgun (WGS) entry which is preliminary data.</text>
</comment>
<dbReference type="Pfam" id="PF00675">
    <property type="entry name" value="Peptidase_M16"/>
    <property type="match status" value="1"/>
</dbReference>
<feature type="domain" description="Peptidase M16 N-terminal" evidence="3">
    <location>
        <begin position="15"/>
        <end position="121"/>
    </location>
</feature>
<organism evidence="4 5">
    <name type="scientific">Candidatus Desulfatibia vada</name>
    <dbReference type="NCBI Taxonomy" id="2841696"/>
    <lineage>
        <taxon>Bacteria</taxon>
        <taxon>Pseudomonadati</taxon>
        <taxon>Thermodesulfobacteriota</taxon>
        <taxon>Desulfobacteria</taxon>
        <taxon>Desulfobacterales</taxon>
        <taxon>Desulfobacterales incertae sedis</taxon>
        <taxon>Candidatus Desulfatibia</taxon>
    </lineage>
</organism>
<dbReference type="InterPro" id="IPR001431">
    <property type="entry name" value="Pept_M16_Zn_BS"/>
</dbReference>
<name>A0A8J6NR72_9BACT</name>
<dbReference type="PANTHER" id="PTHR11851">
    <property type="entry name" value="METALLOPROTEASE"/>
    <property type="match status" value="1"/>
</dbReference>
<reference evidence="4 5" key="1">
    <citation type="submission" date="2020-08" db="EMBL/GenBank/DDBJ databases">
        <title>Bridging the membrane lipid divide: bacteria of the FCB group superphylum have the potential to synthesize archaeal ether lipids.</title>
        <authorList>
            <person name="Villanueva L."/>
            <person name="Von Meijenfeldt F.A.B."/>
            <person name="Westbye A.B."/>
            <person name="Yadav S."/>
            <person name="Hopmans E.C."/>
            <person name="Dutilh B.E."/>
            <person name="Sinninghe Damste J.S."/>
        </authorList>
    </citation>
    <scope>NUCLEOTIDE SEQUENCE [LARGE SCALE GENOMIC DNA]</scope>
    <source>
        <strain evidence="4">NIOZ-UU17</strain>
    </source>
</reference>
<dbReference type="SUPFAM" id="SSF63411">
    <property type="entry name" value="LuxS/MPP-like metallohydrolase"/>
    <property type="match status" value="1"/>
</dbReference>
<feature type="non-terminal residue" evidence="4">
    <location>
        <position position="121"/>
    </location>
</feature>
<protein>
    <submittedName>
        <fullName evidence="4">Insulinase family protein</fullName>
    </submittedName>
</protein>
<comment type="cofactor">
    <cofactor evidence="1">
        <name>Zn(2+)</name>
        <dbReference type="ChEBI" id="CHEBI:29105"/>
    </cofactor>
</comment>
<dbReference type="PROSITE" id="PS00143">
    <property type="entry name" value="INSULINASE"/>
    <property type="match status" value="1"/>
</dbReference>
<evidence type="ECO:0000256" key="2">
    <source>
        <dbReference type="ARBA" id="ARBA00007261"/>
    </source>
</evidence>
<dbReference type="GO" id="GO:0046872">
    <property type="term" value="F:metal ion binding"/>
    <property type="evidence" value="ECO:0007669"/>
    <property type="project" value="InterPro"/>
</dbReference>
<evidence type="ECO:0000256" key="1">
    <source>
        <dbReference type="ARBA" id="ARBA00001947"/>
    </source>
</evidence>
<dbReference type="InterPro" id="IPR011249">
    <property type="entry name" value="Metalloenz_LuxS/M16"/>
</dbReference>